<accession>A0A1F7USH9</accession>
<dbReference type="EMBL" id="MGEJ01000009">
    <property type="protein sequence ID" value="OGL81205.1"/>
    <property type="molecule type" value="Genomic_DNA"/>
</dbReference>
<evidence type="ECO:0008006" key="6">
    <source>
        <dbReference type="Google" id="ProtNLM"/>
    </source>
</evidence>
<evidence type="ECO:0000313" key="4">
    <source>
        <dbReference type="EMBL" id="OGL81205.1"/>
    </source>
</evidence>
<dbReference type="InterPro" id="IPR029063">
    <property type="entry name" value="SAM-dependent_MTases_sf"/>
</dbReference>
<evidence type="ECO:0000256" key="1">
    <source>
        <dbReference type="ARBA" id="ARBA00022603"/>
    </source>
</evidence>
<keyword evidence="2" id="KW-0808">Transferase</keyword>
<reference evidence="4 5" key="1">
    <citation type="journal article" date="2016" name="Nat. Commun.">
        <title>Thousands of microbial genomes shed light on interconnected biogeochemical processes in an aquifer system.</title>
        <authorList>
            <person name="Anantharaman K."/>
            <person name="Brown C.T."/>
            <person name="Hug L.A."/>
            <person name="Sharon I."/>
            <person name="Castelle C.J."/>
            <person name="Probst A.J."/>
            <person name="Thomas B.C."/>
            <person name="Singh A."/>
            <person name="Wilkins M.J."/>
            <person name="Karaoz U."/>
            <person name="Brodie E.L."/>
            <person name="Williams K.H."/>
            <person name="Hubbard S.S."/>
            <person name="Banfield J.F."/>
        </authorList>
    </citation>
    <scope>NUCLEOTIDE SEQUENCE [LARGE SCALE GENOMIC DNA]</scope>
</reference>
<keyword evidence="1" id="KW-0489">Methyltransferase</keyword>
<dbReference type="AlphaFoldDB" id="A0A1F7USH9"/>
<dbReference type="GO" id="GO:0032259">
    <property type="term" value="P:methylation"/>
    <property type="evidence" value="ECO:0007669"/>
    <property type="project" value="UniProtKB-KW"/>
</dbReference>
<dbReference type="GO" id="GO:0016279">
    <property type="term" value="F:protein-lysine N-methyltransferase activity"/>
    <property type="evidence" value="ECO:0007669"/>
    <property type="project" value="InterPro"/>
</dbReference>
<dbReference type="Proteomes" id="UP000176897">
    <property type="component" value="Unassembled WGS sequence"/>
</dbReference>
<comment type="caution">
    <text evidence="4">The sequence shown here is derived from an EMBL/GenBank/DDBJ whole genome shotgun (WGS) entry which is preliminary data.</text>
</comment>
<organism evidence="4 5">
    <name type="scientific">Candidatus Uhrbacteria bacterium RIFCSPLOWO2_01_FULL_47_24</name>
    <dbReference type="NCBI Taxonomy" id="1802401"/>
    <lineage>
        <taxon>Bacteria</taxon>
        <taxon>Candidatus Uhriibacteriota</taxon>
    </lineage>
</organism>
<proteinExistence type="predicted"/>
<dbReference type="PANTHER" id="PTHR13610:SF9">
    <property type="entry name" value="FI06469P"/>
    <property type="match status" value="1"/>
</dbReference>
<dbReference type="STRING" id="1802401.A3B21_02860"/>
<keyword evidence="3" id="KW-0949">S-adenosyl-L-methionine</keyword>
<name>A0A1F7USH9_9BACT</name>
<evidence type="ECO:0000256" key="2">
    <source>
        <dbReference type="ARBA" id="ARBA00022679"/>
    </source>
</evidence>
<evidence type="ECO:0000313" key="5">
    <source>
        <dbReference type="Proteomes" id="UP000176897"/>
    </source>
</evidence>
<sequence length="207" mass="23554">MILLTVFYGVFLLGIGFLGFSMLSSLRAEAPYVPTGRRDLKKILEAAEIKPGEVFYDLGSGDGRAVRAAARLGARAVGFEQSWLLVWWSRLWWRTATTRQCGFGRNARVLFRPSACRRSQSFLTTPPSVGSASFLKKNYLRENLSDADVIFCYLMPKAMEHLKEKFETELKPGTRIFSRAFKIPGWTPQARLQFSRRAPPVYVYVKE</sequence>
<gene>
    <name evidence="4" type="ORF">A3B21_02860</name>
</gene>
<dbReference type="SUPFAM" id="SSF53335">
    <property type="entry name" value="S-adenosyl-L-methionine-dependent methyltransferases"/>
    <property type="match status" value="1"/>
</dbReference>
<evidence type="ECO:0000256" key="3">
    <source>
        <dbReference type="ARBA" id="ARBA00022691"/>
    </source>
</evidence>
<dbReference type="Gene3D" id="3.40.50.150">
    <property type="entry name" value="Vaccinia Virus protein VP39"/>
    <property type="match status" value="1"/>
</dbReference>
<dbReference type="PANTHER" id="PTHR13610">
    <property type="entry name" value="METHYLTRANSFERASE DOMAIN-CONTAINING PROTEIN"/>
    <property type="match status" value="1"/>
</dbReference>
<dbReference type="InterPro" id="IPR026170">
    <property type="entry name" value="FAM173A/B"/>
</dbReference>
<protein>
    <recommendedName>
        <fullName evidence="6">DOT1 domain-containing protein</fullName>
    </recommendedName>
</protein>